<protein>
    <submittedName>
        <fullName evidence="1">Uncharacterized protein</fullName>
    </submittedName>
</protein>
<sequence length="139" mass="15328">MYTYYLRCRIADVPEMLALGVALGVLQQHTDDAGQVLTRAPDDGSVWDPIGPIYRETGEVDAEGMPVREPLLAPDGGEWWHANLISPVHLYQRAGQLAGEHPEIAGALQDLGRFFLLDEAGEPRKPAEPVRRLWTSSAL</sequence>
<dbReference type="AlphaFoldDB" id="A0A0K8P5L3"/>
<comment type="caution">
    <text evidence="1">The sequence shown here is derived from an EMBL/GenBank/DDBJ whole genome shotgun (WGS) entry which is preliminary data.</text>
</comment>
<dbReference type="Proteomes" id="UP000037660">
    <property type="component" value="Unassembled WGS sequence"/>
</dbReference>
<dbReference type="RefSeq" id="WP_054021810.1">
    <property type="nucleotide sequence ID" value="NZ_BBYR01000063.1"/>
</dbReference>
<accession>A0A0K8P5L3</accession>
<reference evidence="2" key="1">
    <citation type="submission" date="2015-07" db="EMBL/GenBank/DDBJ databases">
        <title>Discovery of a poly(ethylene terephthalate assimilation.</title>
        <authorList>
            <person name="Yoshida S."/>
            <person name="Hiraga K."/>
            <person name="Takehana T."/>
            <person name="Taniguchi I."/>
            <person name="Yamaji H."/>
            <person name="Maeda Y."/>
            <person name="Toyohara K."/>
            <person name="Miyamoto K."/>
            <person name="Kimura Y."/>
            <person name="Oda K."/>
        </authorList>
    </citation>
    <scope>NUCLEOTIDE SEQUENCE [LARGE SCALE GENOMIC DNA]</scope>
    <source>
        <strain evidence="2">NBRC 110686 / TISTR 2288 / 201-F6</strain>
    </source>
</reference>
<proteinExistence type="predicted"/>
<evidence type="ECO:0000313" key="1">
    <source>
        <dbReference type="EMBL" id="GAP37902.1"/>
    </source>
</evidence>
<dbReference type="OrthoDB" id="9805576at2"/>
<dbReference type="EMBL" id="BBYR01000063">
    <property type="protein sequence ID" value="GAP37902.1"/>
    <property type="molecule type" value="Genomic_DNA"/>
</dbReference>
<name>A0A0K8P5L3_PISS1</name>
<keyword evidence="2" id="KW-1185">Reference proteome</keyword>
<reference evidence="1 2" key="2">
    <citation type="journal article" date="2016" name="Science">
        <title>A bacterium that degrades and assimilates poly(ethylene terephthalate).</title>
        <authorList>
            <person name="Yoshida S."/>
            <person name="Hiraga K."/>
            <person name="Takehana T."/>
            <person name="Taniguchi I."/>
            <person name="Yamaji H."/>
            <person name="Maeda Y."/>
            <person name="Toyohara K."/>
            <person name="Miyamoto K."/>
            <person name="Kimura Y."/>
            <person name="Oda K."/>
        </authorList>
    </citation>
    <scope>NUCLEOTIDE SEQUENCE [LARGE SCALE GENOMIC DNA]</scope>
    <source>
        <strain evidence="2">NBRC 110686 / TISTR 2288 / 201-F6</strain>
    </source>
</reference>
<organism evidence="1 2">
    <name type="scientific">Piscinibacter sakaiensis</name>
    <name type="common">Ideonella sakaiensis</name>
    <dbReference type="NCBI Taxonomy" id="1547922"/>
    <lineage>
        <taxon>Bacteria</taxon>
        <taxon>Pseudomonadati</taxon>
        <taxon>Pseudomonadota</taxon>
        <taxon>Betaproteobacteria</taxon>
        <taxon>Burkholderiales</taxon>
        <taxon>Sphaerotilaceae</taxon>
        <taxon>Piscinibacter</taxon>
    </lineage>
</organism>
<evidence type="ECO:0000313" key="2">
    <source>
        <dbReference type="Proteomes" id="UP000037660"/>
    </source>
</evidence>
<gene>
    <name evidence="1" type="ORF">ISF6_4096</name>
</gene>